<sequence>MASGQNSLRLMVEHWLAPDPAMGVRVTKFINRRSKRECYVCVETLRTDGPVAIFFFRHQDGAWHVFPPAPERLAMLAV</sequence>
<name>A0A2N7X541_9BURK</name>
<evidence type="ECO:0000313" key="1">
    <source>
        <dbReference type="EMBL" id="PMS36876.1"/>
    </source>
</evidence>
<accession>A0A2N7X541</accession>
<protein>
    <submittedName>
        <fullName evidence="1">Uncharacterized protein</fullName>
    </submittedName>
</protein>
<keyword evidence="2" id="KW-1185">Reference proteome</keyword>
<proteinExistence type="predicted"/>
<organism evidence="1 2">
    <name type="scientific">Trinickia symbiotica</name>
    <dbReference type="NCBI Taxonomy" id="863227"/>
    <lineage>
        <taxon>Bacteria</taxon>
        <taxon>Pseudomonadati</taxon>
        <taxon>Pseudomonadota</taxon>
        <taxon>Betaproteobacteria</taxon>
        <taxon>Burkholderiales</taxon>
        <taxon>Burkholderiaceae</taxon>
        <taxon>Trinickia</taxon>
    </lineage>
</organism>
<comment type="caution">
    <text evidence="1">The sequence shown here is derived from an EMBL/GenBank/DDBJ whole genome shotgun (WGS) entry which is preliminary data.</text>
</comment>
<dbReference type="Proteomes" id="UP000235777">
    <property type="component" value="Unassembled WGS sequence"/>
</dbReference>
<gene>
    <name evidence="1" type="ORF">C0Z20_12090</name>
</gene>
<dbReference type="AlphaFoldDB" id="A0A2N7X541"/>
<reference evidence="1 2" key="1">
    <citation type="submission" date="2018-01" db="EMBL/GenBank/DDBJ databases">
        <title>Whole genome analyses suggest that Burkholderia sensu lato contains two further novel genera in the rhizoxinica-symbiotica group Mycetohabitans gen. nov., and Trinickia gen. nov.: implications for the evolution of diazotrophy and nodulation in the Burkholderiaceae.</title>
        <authorList>
            <person name="Estrada-de los Santos P."/>
            <person name="Palmer M."/>
            <person name="Chavez-Ramirez B."/>
            <person name="Beukes C."/>
            <person name="Steenkamp E.T."/>
            <person name="Hirsch A.M."/>
            <person name="Manyaka P."/>
            <person name="Maluk M."/>
            <person name="Lafos M."/>
            <person name="Crook M."/>
            <person name="Gross E."/>
            <person name="Simon M.F."/>
            <person name="Bueno dos Reis Junior F."/>
            <person name="Poole P.S."/>
            <person name="Venter S.N."/>
            <person name="James E.K."/>
        </authorList>
    </citation>
    <scope>NUCLEOTIDE SEQUENCE [LARGE SCALE GENOMIC DNA]</scope>
    <source>
        <strain evidence="1 2">JPY 581</strain>
    </source>
</reference>
<dbReference type="EMBL" id="PNYC01000006">
    <property type="protein sequence ID" value="PMS36876.1"/>
    <property type="molecule type" value="Genomic_DNA"/>
</dbReference>
<evidence type="ECO:0000313" key="2">
    <source>
        <dbReference type="Proteomes" id="UP000235777"/>
    </source>
</evidence>